<feature type="signal peptide" evidence="1">
    <location>
        <begin position="1"/>
        <end position="20"/>
    </location>
</feature>
<gene>
    <name evidence="3" type="ORF">TrST_g924</name>
</gene>
<feature type="chain" id="PRO_5040935870" description="DOT1 domain-containing protein" evidence="1">
    <location>
        <begin position="21"/>
        <end position="337"/>
    </location>
</feature>
<evidence type="ECO:0000313" key="3">
    <source>
        <dbReference type="EMBL" id="GMH96057.1"/>
    </source>
</evidence>
<proteinExistence type="predicted"/>
<dbReference type="InterPro" id="IPR025789">
    <property type="entry name" value="DOT1_dom"/>
</dbReference>
<dbReference type="InterPro" id="IPR029063">
    <property type="entry name" value="SAM-dependent_MTases_sf"/>
</dbReference>
<accession>A0A9W7BT24</accession>
<sequence>MSAPQLTLFLLLHFIIFTTPYVIPSIHSINPPRPAYTSTITSLKSLPTKKFDFINNLYPPSDVENRNGISRKDGYWRYVQANREPPLEYTYGEFELGAFMRVVDCALGYLEKKEEDVTLLDLGSGAGRLVTAASLCYSFRMCRGVEILPSLHDYAVEMQSSLGSATEFQRSPTSFVCGSWNDKYLYLGDSDIVFVYSSCLGDEQREELTASLGSQLQPGAIVITTEYPLTPPSNSKSTQVEYDFETLEVLNDVENELVGGTSTVFIHRITSSGWTSDLESWMNHNRPSPEEVEALKVLNDIEERAGGTDHFLFRVQFENNCKFHNLPAKIWSSNNSE</sequence>
<dbReference type="OrthoDB" id="194598at2759"/>
<protein>
    <recommendedName>
        <fullName evidence="2">DOT1 domain-containing protein</fullName>
    </recommendedName>
</protein>
<dbReference type="EMBL" id="BRXY01000458">
    <property type="protein sequence ID" value="GMH96057.1"/>
    <property type="molecule type" value="Genomic_DNA"/>
</dbReference>
<evidence type="ECO:0000313" key="4">
    <source>
        <dbReference type="Proteomes" id="UP001165085"/>
    </source>
</evidence>
<dbReference type="Gene3D" id="3.40.50.150">
    <property type="entry name" value="Vaccinia Virus protein VP39"/>
    <property type="match status" value="1"/>
</dbReference>
<dbReference type="Pfam" id="PF08123">
    <property type="entry name" value="DOT1"/>
    <property type="match status" value="1"/>
</dbReference>
<dbReference type="SUPFAM" id="SSF53335">
    <property type="entry name" value="S-adenosyl-L-methionine-dependent methyltransferases"/>
    <property type="match status" value="1"/>
</dbReference>
<evidence type="ECO:0000256" key="1">
    <source>
        <dbReference type="SAM" id="SignalP"/>
    </source>
</evidence>
<organism evidence="3 4">
    <name type="scientific">Triparma strigata</name>
    <dbReference type="NCBI Taxonomy" id="1606541"/>
    <lineage>
        <taxon>Eukaryota</taxon>
        <taxon>Sar</taxon>
        <taxon>Stramenopiles</taxon>
        <taxon>Ochrophyta</taxon>
        <taxon>Bolidophyceae</taxon>
        <taxon>Parmales</taxon>
        <taxon>Triparmaceae</taxon>
        <taxon>Triparma</taxon>
    </lineage>
</organism>
<name>A0A9W7BT24_9STRA</name>
<keyword evidence="1" id="KW-0732">Signal</keyword>
<dbReference type="AlphaFoldDB" id="A0A9W7BT24"/>
<reference evidence="4" key="1">
    <citation type="journal article" date="2023" name="Commun. Biol.">
        <title>Genome analysis of Parmales, the sister group of diatoms, reveals the evolutionary specialization of diatoms from phago-mixotrophs to photoautotrophs.</title>
        <authorList>
            <person name="Ban H."/>
            <person name="Sato S."/>
            <person name="Yoshikawa S."/>
            <person name="Yamada K."/>
            <person name="Nakamura Y."/>
            <person name="Ichinomiya M."/>
            <person name="Sato N."/>
            <person name="Blanc-Mathieu R."/>
            <person name="Endo H."/>
            <person name="Kuwata A."/>
            <person name="Ogata H."/>
        </authorList>
    </citation>
    <scope>NUCLEOTIDE SEQUENCE [LARGE SCALE GENOMIC DNA]</scope>
    <source>
        <strain evidence="4">NIES 3701</strain>
    </source>
</reference>
<keyword evidence="4" id="KW-1185">Reference proteome</keyword>
<feature type="domain" description="DOT1" evidence="2">
    <location>
        <begin position="89"/>
        <end position="228"/>
    </location>
</feature>
<dbReference type="Proteomes" id="UP001165085">
    <property type="component" value="Unassembled WGS sequence"/>
</dbReference>
<dbReference type="GO" id="GO:0031151">
    <property type="term" value="F:histone H3K79 methyltransferase activity"/>
    <property type="evidence" value="ECO:0007669"/>
    <property type="project" value="InterPro"/>
</dbReference>
<evidence type="ECO:0000259" key="2">
    <source>
        <dbReference type="Pfam" id="PF08123"/>
    </source>
</evidence>
<comment type="caution">
    <text evidence="3">The sequence shown here is derived from an EMBL/GenBank/DDBJ whole genome shotgun (WGS) entry which is preliminary data.</text>
</comment>